<evidence type="ECO:0000259" key="2">
    <source>
        <dbReference type="Pfam" id="PF04773"/>
    </source>
</evidence>
<dbReference type="Pfam" id="PF04773">
    <property type="entry name" value="FecR"/>
    <property type="match status" value="1"/>
</dbReference>
<reference evidence="4 5" key="1">
    <citation type="submission" date="2017-07" db="EMBL/GenBank/DDBJ databases">
        <title>Genome Sequence of Arenibacter algicola Strain SMS7 Isolated from a culture of the Diatom Skeletonema marinoi.</title>
        <authorList>
            <person name="Topel M."/>
            <person name="Pinder M.I.M."/>
            <person name="Johansson O.N."/>
            <person name="Kourtchenko O."/>
            <person name="Godhe A."/>
            <person name="Clarke A.K."/>
        </authorList>
    </citation>
    <scope>NUCLEOTIDE SEQUENCE [LARGE SCALE GENOMIC DNA]</scope>
    <source>
        <strain evidence="4 5">SMS7</strain>
    </source>
</reference>
<feature type="domain" description="Protein FecR C-terminal" evidence="3">
    <location>
        <begin position="313"/>
        <end position="379"/>
    </location>
</feature>
<dbReference type="RefSeq" id="WP_093977596.1">
    <property type="nucleotide sequence ID" value="NZ_CP022515.1"/>
</dbReference>
<dbReference type="Pfam" id="PF16344">
    <property type="entry name" value="FecR_C"/>
    <property type="match status" value="1"/>
</dbReference>
<accession>A0A221UTJ7</accession>
<dbReference type="InterPro" id="IPR006860">
    <property type="entry name" value="FecR"/>
</dbReference>
<evidence type="ECO:0000313" key="5">
    <source>
        <dbReference type="Proteomes" id="UP000204551"/>
    </source>
</evidence>
<dbReference type="AlphaFoldDB" id="A0A221UTJ7"/>
<dbReference type="KEGG" id="aalg:AREALGSMS7_01167"/>
<evidence type="ECO:0000313" key="4">
    <source>
        <dbReference type="EMBL" id="ASO04642.1"/>
    </source>
</evidence>
<feature type="domain" description="FecR protein" evidence="2">
    <location>
        <begin position="171"/>
        <end position="264"/>
    </location>
</feature>
<dbReference type="Proteomes" id="UP000204551">
    <property type="component" value="Chromosome"/>
</dbReference>
<keyword evidence="1" id="KW-1133">Transmembrane helix</keyword>
<evidence type="ECO:0000259" key="3">
    <source>
        <dbReference type="Pfam" id="PF16344"/>
    </source>
</evidence>
<dbReference type="Gene3D" id="2.60.120.1440">
    <property type="match status" value="1"/>
</dbReference>
<name>A0A221UTJ7_9FLAO</name>
<keyword evidence="1" id="KW-0812">Transmembrane</keyword>
<dbReference type="InterPro" id="IPR032508">
    <property type="entry name" value="FecR_C"/>
</dbReference>
<proteinExistence type="predicted"/>
<organism evidence="4 5">
    <name type="scientific">Arenibacter algicola</name>
    <dbReference type="NCBI Taxonomy" id="616991"/>
    <lineage>
        <taxon>Bacteria</taxon>
        <taxon>Pseudomonadati</taxon>
        <taxon>Bacteroidota</taxon>
        <taxon>Flavobacteriia</taxon>
        <taxon>Flavobacteriales</taxon>
        <taxon>Flavobacteriaceae</taxon>
        <taxon>Arenibacter</taxon>
    </lineage>
</organism>
<feature type="transmembrane region" description="Helical" evidence="1">
    <location>
        <begin position="84"/>
        <end position="102"/>
    </location>
</feature>
<sequence length="393" mass="45147">MDIAHILVKKFNETLSVEEQKYFDNWIQESDENSKLFMRLQSLQAKGKRISNLDDLEIDTAWTKVLMVAKSKKNKKKTPSLLKISKYAAIIIVLFTATFLYWQTFNTATTLPINEDAITLQLENGEIQEISPEKIQTITNSKGQKLGVQNGIQLNYLNNSDIDKLTYNVLTVPHGNTFKLILSDSTIVYLNAGSSLRYPVKFIPGQNRQVFLNGEGYFDVHKDKSHPFIVTNGSMDVRVLGTKFNISAYPEDLEINTVLVEGSVSLYNNETEYNTETSSILKPSHQASWNRSNYNITIQTVDTDIYTSWINGKLVIKKMPFKNIIQKLERHYKVTINNNYEQLDNLDFTATFDIESIEDVLATFAIETPFEYTKVENHIEIYKTKKENEMPME</sequence>
<keyword evidence="1" id="KW-0472">Membrane</keyword>
<dbReference type="GO" id="GO:0016989">
    <property type="term" value="F:sigma factor antagonist activity"/>
    <property type="evidence" value="ECO:0007669"/>
    <property type="project" value="TreeGrafter"/>
</dbReference>
<evidence type="ECO:0000256" key="1">
    <source>
        <dbReference type="SAM" id="Phobius"/>
    </source>
</evidence>
<gene>
    <name evidence="4" type="ORF">AREALGSMS7_01167</name>
</gene>
<protein>
    <submittedName>
        <fullName evidence="4">Fec operon regulator FecR</fullName>
    </submittedName>
</protein>
<dbReference type="InterPro" id="IPR012373">
    <property type="entry name" value="Ferrdict_sens_TM"/>
</dbReference>
<dbReference type="PANTHER" id="PTHR30273">
    <property type="entry name" value="PERIPLASMIC SIGNAL SENSOR AND SIGMA FACTOR ACTIVATOR FECR-RELATED"/>
    <property type="match status" value="1"/>
</dbReference>
<dbReference type="EMBL" id="CP022515">
    <property type="protein sequence ID" value="ASO04642.1"/>
    <property type="molecule type" value="Genomic_DNA"/>
</dbReference>
<dbReference type="PANTHER" id="PTHR30273:SF2">
    <property type="entry name" value="PROTEIN FECR"/>
    <property type="match status" value="1"/>
</dbReference>
<dbReference type="Gene3D" id="3.55.50.30">
    <property type="match status" value="1"/>
</dbReference>